<reference evidence="2" key="1">
    <citation type="submission" date="2022-02" db="EMBL/GenBank/DDBJ databases">
        <title>Halalkalibacter sp. nov. isolated from Lonar Lake, India.</title>
        <authorList>
            <person name="Joshi A."/>
            <person name="Thite S."/>
            <person name="Lodha T."/>
        </authorList>
    </citation>
    <scope>NUCLEOTIDE SEQUENCE</scope>
    <source>
        <strain evidence="2">MEB205</strain>
    </source>
</reference>
<gene>
    <name evidence="2" type="ORF">MF646_16210</name>
</gene>
<dbReference type="AlphaFoldDB" id="A0A9X2I5K2"/>
<accession>A0A9X2I5K2</accession>
<comment type="caution">
    <text evidence="2">The sequence shown here is derived from an EMBL/GenBank/DDBJ whole genome shotgun (WGS) entry which is preliminary data.</text>
</comment>
<protein>
    <submittedName>
        <fullName evidence="2">Uncharacterized protein</fullName>
    </submittedName>
</protein>
<evidence type="ECO:0000313" key="2">
    <source>
        <dbReference type="EMBL" id="MCL7748671.1"/>
    </source>
</evidence>
<sequence>MSKQGVQSKDQTREQIEKQDKRNDVELGNEFQIGNTSSQSQKKSGSQVNKK</sequence>
<feature type="region of interest" description="Disordered" evidence="1">
    <location>
        <begin position="1"/>
        <end position="51"/>
    </location>
</feature>
<keyword evidence="3" id="KW-1185">Reference proteome</keyword>
<name>A0A9X2I5K2_9BACI</name>
<feature type="compositionally biased region" description="Low complexity" evidence="1">
    <location>
        <begin position="37"/>
        <end position="51"/>
    </location>
</feature>
<proteinExistence type="predicted"/>
<dbReference type="EMBL" id="JAKRYL010000018">
    <property type="protein sequence ID" value="MCL7748671.1"/>
    <property type="molecule type" value="Genomic_DNA"/>
</dbReference>
<evidence type="ECO:0000256" key="1">
    <source>
        <dbReference type="SAM" id="MobiDB-lite"/>
    </source>
</evidence>
<evidence type="ECO:0000313" key="3">
    <source>
        <dbReference type="Proteomes" id="UP001139150"/>
    </source>
</evidence>
<organism evidence="2 3">
    <name type="scientific">Halalkalibacter alkaliphilus</name>
    <dbReference type="NCBI Taxonomy" id="2917993"/>
    <lineage>
        <taxon>Bacteria</taxon>
        <taxon>Bacillati</taxon>
        <taxon>Bacillota</taxon>
        <taxon>Bacilli</taxon>
        <taxon>Bacillales</taxon>
        <taxon>Bacillaceae</taxon>
        <taxon>Halalkalibacter</taxon>
    </lineage>
</organism>
<feature type="compositionally biased region" description="Basic and acidic residues" evidence="1">
    <location>
        <begin position="10"/>
        <end position="25"/>
    </location>
</feature>
<dbReference type="Proteomes" id="UP001139150">
    <property type="component" value="Unassembled WGS sequence"/>
</dbReference>
<dbReference type="RefSeq" id="WP_250097558.1">
    <property type="nucleotide sequence ID" value="NZ_JAKRYL010000018.1"/>
</dbReference>